<proteinExistence type="predicted"/>
<dbReference type="InterPro" id="IPR015943">
    <property type="entry name" value="WD40/YVTN_repeat-like_dom_sf"/>
</dbReference>
<reference evidence="6" key="1">
    <citation type="journal article" date="2017" name="Nature">
        <title>The genome of Chenopodium quinoa.</title>
        <authorList>
            <person name="Jarvis D.E."/>
            <person name="Ho Y.S."/>
            <person name="Lightfoot D.J."/>
            <person name="Schmoeckel S.M."/>
            <person name="Li B."/>
            <person name="Borm T.J.A."/>
            <person name="Ohyanagi H."/>
            <person name="Mineta K."/>
            <person name="Michell C.T."/>
            <person name="Saber N."/>
            <person name="Kharbatia N.M."/>
            <person name="Rupper R.R."/>
            <person name="Sharp A.R."/>
            <person name="Dally N."/>
            <person name="Boughton B.A."/>
            <person name="Woo Y.H."/>
            <person name="Gao G."/>
            <person name="Schijlen E.G.W.M."/>
            <person name="Guo X."/>
            <person name="Momin A.A."/>
            <person name="Negrao S."/>
            <person name="Al-Babili S."/>
            <person name="Gehring C."/>
            <person name="Roessner U."/>
            <person name="Jung C."/>
            <person name="Murphy K."/>
            <person name="Arold S.T."/>
            <person name="Gojobori T."/>
            <person name="van der Linden C.G."/>
            <person name="van Loo E.N."/>
            <person name="Jellen E.N."/>
            <person name="Maughan P.J."/>
            <person name="Tester M."/>
        </authorList>
    </citation>
    <scope>NUCLEOTIDE SEQUENCE [LARGE SCALE GENOMIC DNA]</scope>
    <source>
        <strain evidence="6">cv. PI 614886</strain>
    </source>
</reference>
<evidence type="ECO:0000259" key="5">
    <source>
        <dbReference type="Pfam" id="PF23726"/>
    </source>
</evidence>
<dbReference type="InterPro" id="IPR050358">
    <property type="entry name" value="RSE1/DDB1/CFT1"/>
</dbReference>
<evidence type="ECO:0000259" key="4">
    <source>
        <dbReference type="Pfam" id="PF10433"/>
    </source>
</evidence>
<feature type="domain" description="RSE1/DDB1/CPSF1 first beta-propeller" evidence="4">
    <location>
        <begin position="2"/>
        <end position="220"/>
    </location>
</feature>
<dbReference type="GO" id="GO:0003676">
    <property type="term" value="F:nucleic acid binding"/>
    <property type="evidence" value="ECO:0007669"/>
    <property type="project" value="InterPro"/>
</dbReference>
<dbReference type="Pfam" id="PF23726">
    <property type="entry name" value="Beta-prop_RSE1_2nd"/>
    <property type="match status" value="1"/>
</dbReference>
<evidence type="ECO:0000313" key="6">
    <source>
        <dbReference type="EnsemblPlants" id="AUR62032732-RA:cds"/>
    </source>
</evidence>
<dbReference type="Gene3D" id="2.130.10.10">
    <property type="entry name" value="YVTN repeat-like/Quinoprotein amine dehydrogenase"/>
    <property type="match status" value="5"/>
</dbReference>
<dbReference type="Gramene" id="AUR62032732-RA">
    <property type="protein sequence ID" value="AUR62032732-RA:cds"/>
    <property type="gene ID" value="AUR62032732"/>
</dbReference>
<evidence type="ECO:0000256" key="2">
    <source>
        <dbReference type="ARBA" id="ARBA00023242"/>
    </source>
</evidence>
<reference evidence="6" key="2">
    <citation type="submission" date="2021-03" db="UniProtKB">
        <authorList>
            <consortium name="EnsemblPlants"/>
        </authorList>
    </citation>
    <scope>IDENTIFICATION</scope>
</reference>
<dbReference type="Proteomes" id="UP000596660">
    <property type="component" value="Unplaced"/>
</dbReference>
<keyword evidence="2" id="KW-0539">Nucleus</keyword>
<dbReference type="OMA" id="QICAYYM"/>
<dbReference type="Pfam" id="PF10433">
    <property type="entry name" value="Beta-prop_RSE1_1st"/>
    <property type="match status" value="1"/>
</dbReference>
<dbReference type="PANTHER" id="PTHR10644">
    <property type="entry name" value="DNA REPAIR/RNA PROCESSING CPSF FAMILY"/>
    <property type="match status" value="1"/>
</dbReference>
<feature type="domain" description="RSE1/DDB1/CPSF1 C-terminal" evidence="3">
    <location>
        <begin position="1039"/>
        <end position="1294"/>
    </location>
</feature>
<dbReference type="Pfam" id="PF03178">
    <property type="entry name" value="CPSF_A"/>
    <property type="match status" value="1"/>
</dbReference>
<sequence>MSEDGVVQSICEQPVFGVIKDMAILPRTKKLRTHNSQVMGKDMLVIISDSGKLSFLTFCNEMHRFFPVTHVQLSIPGNSRHQIGRMLAVDALGCYIAVSAYEERVALFSVSQSSDVDMIDKRITYPPEPEDDLIDIELQQTSQSILVNSLPVEEISVESAPTPPISYINGTIWSMCFISKHSDQLSKEHNPVLAILVTRKESSLNELLLLGWDVRENTIHILSRFVESGPLACTIAEVHGSPGLAFLFRVGDILLMDLSDACNPFCVQRTDLSTPINPSEEKSCMEDPFKMQDGDDEGFIAARALLELQDYGMDFNKGNDPMSIDADVHSAKSVPMYVSSWSWEPGTNTKPRMIFSVDTGEYFYIEITFGPDGPEVFISHCLFVGLPSIALLWTTGGYLAAIVEMDNGMVLKLADVGEMKDEYLAYVGPIQNIAPILDMSVMDYHDEKQDQMFACCGVAPEGSLRIIRNGASLERLVRTAPIYEGITAIWTVKMRIKDSNHSFLVLSFVEETRVLSVGVSFTDVTESVGFQPDVCTLACGLVVDNVLVQIDQNYVRLCLPTSVAHPDGIPMSSPTCTSWSPDKVGISLGAVGHKMIIVATANPCFLIILGVKLLSLYDYEICEMQHVRLQSELSCISIPQMHSIGRDSGPIPAGFDIGNPFVIGTHKPSVEILSYVHGQGIRVLAAGMISLTNTTGTAISGCIPQDVRLVLVDRLYILSGLRNGMLLRFEWPTTSWESDLPCYRTTLCSKSGLLKASAPAVLGPQLSGVNSYERPKDNDPVHLLLIAIRRIGITPVFLVPLSESLDADVIALSDRPWLVQAARHSLSYISISFEPSTYVTPVCSAECPKGLLFVAENCLHLVEMVHSKRLNVQKFHLGGTPRKVLYHSESRLLLVMRTDLDIDPFSSDICCVDPLSGSVVSTFKFGVGETGKCMEFVQVGNQQVLLVGTSLSSGPAIMPSGEAESTKGRLIMFRLEHFSNSDSGSMTMRLKSSSSMQHISPVCEAAGYTAERMSNSSRCSSPDDNSCDEAKLEDSEAWQLEFLSAITWPGVVLAICPYLDEYFLASSGNAFYVCGFQKDNPKRLKRYAVERTRFMIVSLTAYFTRIAVGDCRDGVLFYDYHETAKKLEQIYCDPGQRLVADCLLTDTSTAFVSDRKGSIAVLTSSTHLEDNASPECNLTVSCSYYTGEIAMSIKKGSFSYKMPAEDGFKGCDGGNSVVDLSRNGIMASTLLGSILIFIPISREEYELLKPVQARLAVHPLTAPILGNNHSEFRSRENKGVVPTMLDGDMLAQFLELTSIQQEAVLGLPCATAEVSSSSRSPHSPVSVDQVSVWDINLLSWSSFCIYEAALHPILLKDCAAEQQQCC</sequence>
<dbReference type="EnsemblPlants" id="AUR62032732-RA">
    <property type="protein sequence ID" value="AUR62032732-RA:cds"/>
    <property type="gene ID" value="AUR62032732"/>
</dbReference>
<protein>
    <submittedName>
        <fullName evidence="6">Uncharacterized protein</fullName>
    </submittedName>
</protein>
<evidence type="ECO:0000256" key="1">
    <source>
        <dbReference type="ARBA" id="ARBA00004123"/>
    </source>
</evidence>
<dbReference type="GO" id="GO:0005634">
    <property type="term" value="C:nucleus"/>
    <property type="evidence" value="ECO:0007669"/>
    <property type="project" value="UniProtKB-SubCell"/>
</dbReference>
<dbReference type="InterPro" id="IPR018846">
    <property type="entry name" value="Beta-prop_RSE1/DDB1/CPSF1_1st"/>
</dbReference>
<evidence type="ECO:0000259" key="3">
    <source>
        <dbReference type="Pfam" id="PF03178"/>
    </source>
</evidence>
<dbReference type="InterPro" id="IPR004871">
    <property type="entry name" value="RSE1/DDB1/CPSF1_C"/>
</dbReference>
<accession>A0A803MN81</accession>
<comment type="subcellular location">
    <subcellularLocation>
        <location evidence="1">Nucleus</location>
    </subcellularLocation>
</comment>
<keyword evidence="7" id="KW-1185">Reference proteome</keyword>
<evidence type="ECO:0000313" key="7">
    <source>
        <dbReference type="Proteomes" id="UP000596660"/>
    </source>
</evidence>
<dbReference type="InterPro" id="IPR058543">
    <property type="entry name" value="Beta-prop_RSE1/DDB1/CPSF1_2nd"/>
</dbReference>
<organism evidence="6 7">
    <name type="scientific">Chenopodium quinoa</name>
    <name type="common">Quinoa</name>
    <dbReference type="NCBI Taxonomy" id="63459"/>
    <lineage>
        <taxon>Eukaryota</taxon>
        <taxon>Viridiplantae</taxon>
        <taxon>Streptophyta</taxon>
        <taxon>Embryophyta</taxon>
        <taxon>Tracheophyta</taxon>
        <taxon>Spermatophyta</taxon>
        <taxon>Magnoliopsida</taxon>
        <taxon>eudicotyledons</taxon>
        <taxon>Gunneridae</taxon>
        <taxon>Pentapetalae</taxon>
        <taxon>Caryophyllales</taxon>
        <taxon>Chenopodiaceae</taxon>
        <taxon>Chenopodioideae</taxon>
        <taxon>Atripliceae</taxon>
        <taxon>Chenopodium</taxon>
    </lineage>
</organism>
<name>A0A803MN81_CHEQI</name>
<feature type="domain" description="RSE1/DDB1/CPSF1 second beta-propeller" evidence="5">
    <location>
        <begin position="484"/>
        <end position="863"/>
    </location>
</feature>